<evidence type="ECO:0000313" key="1">
    <source>
        <dbReference type="EMBL" id="CAD2208558.1"/>
    </source>
</evidence>
<protein>
    <submittedName>
        <fullName evidence="1">Uncharacterized protein</fullName>
    </submittedName>
</protein>
<accession>A0A6V7YAF3</accession>
<reference evidence="1 2" key="1">
    <citation type="submission" date="2020-08" db="EMBL/GenBank/DDBJ databases">
        <authorList>
            <person name="Koutsovoulos G."/>
            <person name="Danchin GJ E."/>
        </authorList>
    </citation>
    <scope>NUCLEOTIDE SEQUENCE [LARGE SCALE GENOMIC DNA]</scope>
</reference>
<name>A0A6V7YAF3_MELEN</name>
<organism evidence="1 2">
    <name type="scientific">Meloidogyne enterolobii</name>
    <name type="common">Root-knot nematode worm</name>
    <name type="synonym">Meloidogyne mayaguensis</name>
    <dbReference type="NCBI Taxonomy" id="390850"/>
    <lineage>
        <taxon>Eukaryota</taxon>
        <taxon>Metazoa</taxon>
        <taxon>Ecdysozoa</taxon>
        <taxon>Nematoda</taxon>
        <taxon>Chromadorea</taxon>
        <taxon>Rhabditida</taxon>
        <taxon>Tylenchina</taxon>
        <taxon>Tylenchomorpha</taxon>
        <taxon>Tylenchoidea</taxon>
        <taxon>Meloidogynidae</taxon>
        <taxon>Meloidogyninae</taxon>
        <taxon>Meloidogyne</taxon>
    </lineage>
</organism>
<gene>
    <name evidence="1" type="ORF">MENT_LOCUS62618</name>
</gene>
<comment type="caution">
    <text evidence="1">The sequence shown here is derived from an EMBL/GenBank/DDBJ whole genome shotgun (WGS) entry which is preliminary data.</text>
</comment>
<dbReference type="EMBL" id="CAJEWN010003778">
    <property type="protein sequence ID" value="CAD2208558.1"/>
    <property type="molecule type" value="Genomic_DNA"/>
</dbReference>
<sequence>MYVVRCMEKLYMYNRILKTIICILLCRNDEFINSKFVYYVCIY</sequence>
<evidence type="ECO:0000313" key="2">
    <source>
        <dbReference type="Proteomes" id="UP000580250"/>
    </source>
</evidence>
<proteinExistence type="predicted"/>
<dbReference type="Proteomes" id="UP000580250">
    <property type="component" value="Unassembled WGS sequence"/>
</dbReference>
<dbReference type="AlphaFoldDB" id="A0A6V7YAF3"/>